<feature type="transmembrane region" description="Helical" evidence="1">
    <location>
        <begin position="72"/>
        <end position="91"/>
    </location>
</feature>
<keyword evidence="1" id="KW-0812">Transmembrane</keyword>
<feature type="transmembrane region" description="Helical" evidence="1">
    <location>
        <begin position="47"/>
        <end position="66"/>
    </location>
</feature>
<keyword evidence="1" id="KW-0472">Membrane</keyword>
<dbReference type="EMBL" id="BMVU01000022">
    <property type="protein sequence ID" value="GGX85255.1"/>
    <property type="molecule type" value="Genomic_DNA"/>
</dbReference>
<keyword evidence="3" id="KW-1185">Reference proteome</keyword>
<evidence type="ECO:0000313" key="3">
    <source>
        <dbReference type="Proteomes" id="UP000619244"/>
    </source>
</evidence>
<reference evidence="2" key="2">
    <citation type="submission" date="2020-09" db="EMBL/GenBank/DDBJ databases">
        <authorList>
            <person name="Sun Q."/>
            <person name="Ohkuma M."/>
        </authorList>
    </citation>
    <scope>NUCLEOTIDE SEQUENCE</scope>
    <source>
        <strain evidence="2">JCM 4790</strain>
    </source>
</reference>
<protein>
    <submittedName>
        <fullName evidence="2">Uncharacterized protein</fullName>
    </submittedName>
</protein>
<reference evidence="2" key="1">
    <citation type="journal article" date="2014" name="Int. J. Syst. Evol. Microbiol.">
        <title>Complete genome sequence of Corynebacterium casei LMG S-19264T (=DSM 44701T), isolated from a smear-ripened cheese.</title>
        <authorList>
            <consortium name="US DOE Joint Genome Institute (JGI-PGF)"/>
            <person name="Walter F."/>
            <person name="Albersmeier A."/>
            <person name="Kalinowski J."/>
            <person name="Ruckert C."/>
        </authorList>
    </citation>
    <scope>NUCLEOTIDE SEQUENCE</scope>
    <source>
        <strain evidence="2">JCM 4790</strain>
    </source>
</reference>
<accession>A0A918NPA9</accession>
<dbReference type="RefSeq" id="WP_190192013.1">
    <property type="nucleotide sequence ID" value="NZ_BMVU01000022.1"/>
</dbReference>
<keyword evidence="1" id="KW-1133">Transmembrane helix</keyword>
<evidence type="ECO:0000256" key="1">
    <source>
        <dbReference type="SAM" id="Phobius"/>
    </source>
</evidence>
<gene>
    <name evidence="2" type="ORF">GCM10010358_44180</name>
</gene>
<sequence length="204" mass="21901">MTGPRVPRRLVAHEVALSAGLLRWLARRGPHGVREGDTAVPYAPGQAAFMYGILFVSVVETVALAYLVPWPVVHAITLVLDLWGVYFVIALHASCVVRPHVVGADGSLRLRYGALFDLRVPAGRVASVRVERRYPDAGPVSVGADGGVDLAVGSRTTVTVELTEPVVFVRPLGRRGEARTFRFYAEDPAAAVAALRARAVTDNV</sequence>
<dbReference type="Proteomes" id="UP000619244">
    <property type="component" value="Unassembled WGS sequence"/>
</dbReference>
<evidence type="ECO:0000313" key="2">
    <source>
        <dbReference type="EMBL" id="GGX85255.1"/>
    </source>
</evidence>
<organism evidence="2 3">
    <name type="scientific">Streptomyces minutiscleroticus</name>
    <dbReference type="NCBI Taxonomy" id="68238"/>
    <lineage>
        <taxon>Bacteria</taxon>
        <taxon>Bacillati</taxon>
        <taxon>Actinomycetota</taxon>
        <taxon>Actinomycetes</taxon>
        <taxon>Kitasatosporales</taxon>
        <taxon>Streptomycetaceae</taxon>
        <taxon>Streptomyces</taxon>
    </lineage>
</organism>
<comment type="caution">
    <text evidence="2">The sequence shown here is derived from an EMBL/GenBank/DDBJ whole genome shotgun (WGS) entry which is preliminary data.</text>
</comment>
<proteinExistence type="predicted"/>
<name>A0A918NPA9_9ACTN</name>
<dbReference type="AlphaFoldDB" id="A0A918NPA9"/>